<gene>
    <name evidence="2" type="ORF">JM93_02385</name>
</gene>
<dbReference type="Proteomes" id="UP000320593">
    <property type="component" value="Unassembled WGS sequence"/>
</dbReference>
<dbReference type="SUPFAM" id="SSF159501">
    <property type="entry name" value="EreA/ChaN-like"/>
    <property type="match status" value="1"/>
</dbReference>
<dbReference type="EMBL" id="VLLF01000005">
    <property type="protein sequence ID" value="TWI87146.1"/>
    <property type="molecule type" value="Genomic_DNA"/>
</dbReference>
<dbReference type="Gene3D" id="3.40.50.11550">
    <property type="match status" value="2"/>
</dbReference>
<feature type="domain" description="Haem-binding uptake Tiki superfamily ChaN" evidence="1">
    <location>
        <begin position="83"/>
        <end position="287"/>
    </location>
</feature>
<dbReference type="CDD" id="cd14727">
    <property type="entry name" value="ChanN-like"/>
    <property type="match status" value="1"/>
</dbReference>
<dbReference type="Pfam" id="PF04187">
    <property type="entry name" value="Cofac_haem_bdg"/>
    <property type="match status" value="1"/>
</dbReference>
<organism evidence="2 3">
    <name type="scientific">Roseibium hamelinense</name>
    <dbReference type="NCBI Taxonomy" id="150831"/>
    <lineage>
        <taxon>Bacteria</taxon>
        <taxon>Pseudomonadati</taxon>
        <taxon>Pseudomonadota</taxon>
        <taxon>Alphaproteobacteria</taxon>
        <taxon>Hyphomicrobiales</taxon>
        <taxon>Stappiaceae</taxon>
        <taxon>Roseibium</taxon>
    </lineage>
</organism>
<sequence length="344" mass="37929">MPRLFVMKRNERLPYNKFMPCGFKSAVHFAIFFVLAAFVAVFGLKPVAASAWQEWVSGDVAPDRALGRIWSVSDQRFVAPQTLITRLSAARSIVLGEIHDNPVHHHLQAFLVGMVAPNQRPAVFLEMLSEDQSDALEAFRIQGPQTADGFADRVDWQQSGWPDFQIYRPLIEAALSRKARIEFALPGREATQSVSQGGLKALPGSQLAELGLTSPLEPKLASGLRAEIMAAHCDLLPIEAVPNMSAVQRFRDAHMAAVLRQAPKTGPAFLITGNGHVRKDRGVPLYLDGQAVSVMLQEVAADMQPDQVAESYSVDYPADYIWLTQVIPRDDPCAALKERFSTND</sequence>
<reference evidence="2 3" key="1">
    <citation type="submission" date="2019-07" db="EMBL/GenBank/DDBJ databases">
        <title>Genomic Encyclopedia of Archaeal and Bacterial Type Strains, Phase II (KMG-II): from individual species to whole genera.</title>
        <authorList>
            <person name="Goeker M."/>
        </authorList>
    </citation>
    <scope>NUCLEOTIDE SEQUENCE [LARGE SCALE GENOMIC DNA]</scope>
    <source>
        <strain evidence="2 3">ATCC BAA-252</strain>
    </source>
</reference>
<accession>A0A562T2T3</accession>
<protein>
    <submittedName>
        <fullName evidence="2">Putative iron-regulated protein</fullName>
    </submittedName>
</protein>
<dbReference type="InterPro" id="IPR007314">
    <property type="entry name" value="Cofac_haem-bd_dom"/>
</dbReference>
<evidence type="ECO:0000313" key="3">
    <source>
        <dbReference type="Proteomes" id="UP000320593"/>
    </source>
</evidence>
<evidence type="ECO:0000313" key="2">
    <source>
        <dbReference type="EMBL" id="TWI87146.1"/>
    </source>
</evidence>
<proteinExistence type="predicted"/>
<name>A0A562T2T3_9HYPH</name>
<comment type="caution">
    <text evidence="2">The sequence shown here is derived from an EMBL/GenBank/DDBJ whole genome shotgun (WGS) entry which is preliminary data.</text>
</comment>
<keyword evidence="3" id="KW-1185">Reference proteome</keyword>
<evidence type="ECO:0000259" key="1">
    <source>
        <dbReference type="Pfam" id="PF04187"/>
    </source>
</evidence>
<dbReference type="AlphaFoldDB" id="A0A562T2T3"/>